<feature type="transmembrane region" description="Helical" evidence="1">
    <location>
        <begin position="428"/>
        <end position="449"/>
    </location>
</feature>
<evidence type="ECO:0000313" key="2">
    <source>
        <dbReference type="EMBL" id="ASN06775.1"/>
    </source>
</evidence>
<gene>
    <name evidence="2" type="ORF">CFK40_18000</name>
</gene>
<feature type="transmembrane region" description="Helical" evidence="1">
    <location>
        <begin position="179"/>
        <end position="200"/>
    </location>
</feature>
<name>A0A221MGL1_9BACI</name>
<feature type="transmembrane region" description="Helical" evidence="1">
    <location>
        <begin position="140"/>
        <end position="167"/>
    </location>
</feature>
<dbReference type="InterPro" id="IPR031599">
    <property type="entry name" value="ABC_tran_2"/>
</dbReference>
<feature type="transmembrane region" description="Helical" evidence="1">
    <location>
        <begin position="316"/>
        <end position="336"/>
    </location>
</feature>
<dbReference type="RefSeq" id="WP_089533771.1">
    <property type="nucleotide sequence ID" value="NZ_CP022437.1"/>
</dbReference>
<sequence length="583" mass="64036">MMKVLLRNQLKMFINTIKTQSNKNYIGYAISTILLGVVIYFMSKGIWSISQSIPKPILEGIISYGFIAVIGFILLVGLPQVFKHLYAATDLQMLFTMPIPTRNIFWVKYIQSFIGTPLGLFLVFVIPLVVYGIAVSANILFYPVLILVTLSFVIIGLSMAYLLNLVLIQLIPGNRANEFMTIMSALSGLIVYLLFVFPNITSDQSMTERLMSGLPLMPEWVPMSWGSSAIMESATGSSQFLLPLVLVLLLAGVSVVIATSLVEKGFRTGWIRLSEGTGKKSKKRSKKSKIKTSIHHPAIAIGIKEWFAIKRDMREWLVFMPLIFFIIFPVFGFLSSGADLSDLQGHNEISWPITQGVLLFVYAIFNGSMAASSVAREGSSIWILRTLPVSGRDIAVGKLWISWLLPFILLTVIECIVGVFLGFTLVQFAIGIVLKAIITVGISSVGLWLGTVGAKYNSKNPQARLKIGTAIILMFSSYIYLALTAIPYIFLIVPIDAVGVTAEMGNTSGFLGFLANVVFTLLSWKVSFPILTGVIGVIVMLILSIGIATIFVRLSANRFDRGVVIDMGHGSNSKPLKPGRSLY</sequence>
<dbReference type="OrthoDB" id="2781328at2"/>
<dbReference type="KEGG" id="vne:CFK40_18000"/>
<keyword evidence="1" id="KW-1133">Transmembrane helix</keyword>
<feature type="transmembrane region" description="Helical" evidence="1">
    <location>
        <begin position="531"/>
        <end position="552"/>
    </location>
</feature>
<feature type="transmembrane region" description="Helical" evidence="1">
    <location>
        <begin position="400"/>
        <end position="422"/>
    </location>
</feature>
<keyword evidence="1" id="KW-0472">Membrane</keyword>
<feature type="transmembrane region" description="Helical" evidence="1">
    <location>
        <begin position="62"/>
        <end position="88"/>
    </location>
</feature>
<keyword evidence="3" id="KW-1185">Reference proteome</keyword>
<dbReference type="Pfam" id="PF16949">
    <property type="entry name" value="ABC_tran_2"/>
    <property type="match status" value="1"/>
</dbReference>
<dbReference type="EMBL" id="CP022437">
    <property type="protein sequence ID" value="ASN06775.1"/>
    <property type="molecule type" value="Genomic_DNA"/>
</dbReference>
<dbReference type="AlphaFoldDB" id="A0A221MGL1"/>
<feature type="transmembrane region" description="Helical" evidence="1">
    <location>
        <begin position="240"/>
        <end position="262"/>
    </location>
</feature>
<accession>A0A221MGL1</accession>
<feature type="transmembrane region" description="Helical" evidence="1">
    <location>
        <begin position="109"/>
        <end position="134"/>
    </location>
</feature>
<reference evidence="2 3" key="1">
    <citation type="journal article" date="2003" name="Int. J. Syst. Evol. Microbiol.">
        <title>Virgibacillus carmonensis sp. nov., Virgibacillus necropolis sp. nov. and Virgibacillus picturae sp. nov., three novel species isolated from deteriorated mural paintings, transfer of the species of the genus salibacillus to Virgibacillus, as Virgibacillus marismortui comb. nov. and Virgibacillus salexigens comb. nov., and emended description of the genus Virgibacillus.</title>
        <authorList>
            <person name="Heyrman J."/>
            <person name="Logan N.A."/>
            <person name="Busse H.J."/>
            <person name="Balcaen A."/>
            <person name="Lebbe L."/>
            <person name="Rodriguez-Diaz M."/>
            <person name="Swings J."/>
            <person name="De Vos P."/>
        </authorList>
    </citation>
    <scope>NUCLEOTIDE SEQUENCE [LARGE SCALE GENOMIC DNA]</scope>
    <source>
        <strain evidence="2 3">LMG 19488</strain>
    </source>
</reference>
<proteinExistence type="predicted"/>
<keyword evidence="1" id="KW-0812">Transmembrane</keyword>
<dbReference type="Proteomes" id="UP000204391">
    <property type="component" value="Chromosome"/>
</dbReference>
<evidence type="ECO:0000313" key="3">
    <source>
        <dbReference type="Proteomes" id="UP000204391"/>
    </source>
</evidence>
<feature type="transmembrane region" description="Helical" evidence="1">
    <location>
        <begin position="470"/>
        <end position="495"/>
    </location>
</feature>
<protein>
    <submittedName>
        <fullName evidence="2">Uncharacterized protein</fullName>
    </submittedName>
</protein>
<evidence type="ECO:0000256" key="1">
    <source>
        <dbReference type="SAM" id="Phobius"/>
    </source>
</evidence>
<organism evidence="2 3">
    <name type="scientific">Virgibacillus necropolis</name>
    <dbReference type="NCBI Taxonomy" id="163877"/>
    <lineage>
        <taxon>Bacteria</taxon>
        <taxon>Bacillati</taxon>
        <taxon>Bacillota</taxon>
        <taxon>Bacilli</taxon>
        <taxon>Bacillales</taxon>
        <taxon>Bacillaceae</taxon>
        <taxon>Virgibacillus</taxon>
    </lineage>
</organism>
<feature type="transmembrane region" description="Helical" evidence="1">
    <location>
        <begin position="25"/>
        <end position="42"/>
    </location>
</feature>
<feature type="transmembrane region" description="Helical" evidence="1">
    <location>
        <begin position="356"/>
        <end position="375"/>
    </location>
</feature>